<comment type="caution">
    <text evidence="1">The sequence shown here is derived from an EMBL/GenBank/DDBJ whole genome shotgun (WGS) entry which is preliminary data.</text>
</comment>
<name>A0A9J6ERP8_RHIMP</name>
<dbReference type="GO" id="GO:0005634">
    <property type="term" value="C:nucleus"/>
    <property type="evidence" value="ECO:0007669"/>
    <property type="project" value="TreeGrafter"/>
</dbReference>
<keyword evidence="2" id="KW-1185">Reference proteome</keyword>
<accession>A0A9J6ERP8</accession>
<dbReference type="InterPro" id="IPR026750">
    <property type="entry name" value="NTAN1"/>
</dbReference>
<dbReference type="Pfam" id="PF14736">
    <property type="entry name" value="N_Asn_amidohyd"/>
    <property type="match status" value="1"/>
</dbReference>
<dbReference type="PANTHER" id="PTHR12498">
    <property type="entry name" value="N-TERMINAL ASPARAGINE AMIDOHYDROLASE"/>
    <property type="match status" value="1"/>
</dbReference>
<organism evidence="1 2">
    <name type="scientific">Rhipicephalus microplus</name>
    <name type="common">Cattle tick</name>
    <name type="synonym">Boophilus microplus</name>
    <dbReference type="NCBI Taxonomy" id="6941"/>
    <lineage>
        <taxon>Eukaryota</taxon>
        <taxon>Metazoa</taxon>
        <taxon>Ecdysozoa</taxon>
        <taxon>Arthropoda</taxon>
        <taxon>Chelicerata</taxon>
        <taxon>Arachnida</taxon>
        <taxon>Acari</taxon>
        <taxon>Parasitiformes</taxon>
        <taxon>Ixodida</taxon>
        <taxon>Ixodoidea</taxon>
        <taxon>Ixodidae</taxon>
        <taxon>Rhipicephalinae</taxon>
        <taxon>Rhipicephalus</taxon>
        <taxon>Boophilus</taxon>
    </lineage>
</organism>
<reference evidence="1" key="2">
    <citation type="submission" date="2021-09" db="EMBL/GenBank/DDBJ databases">
        <authorList>
            <person name="Jia N."/>
            <person name="Wang J."/>
            <person name="Shi W."/>
            <person name="Du L."/>
            <person name="Sun Y."/>
            <person name="Zhan W."/>
            <person name="Jiang J."/>
            <person name="Wang Q."/>
            <person name="Zhang B."/>
            <person name="Ji P."/>
            <person name="Sakyi L.B."/>
            <person name="Cui X."/>
            <person name="Yuan T."/>
            <person name="Jiang B."/>
            <person name="Yang W."/>
            <person name="Lam T.T.-Y."/>
            <person name="Chang Q."/>
            <person name="Ding S."/>
            <person name="Wang X."/>
            <person name="Zhu J."/>
            <person name="Ruan X."/>
            <person name="Zhao L."/>
            <person name="Wei J."/>
            <person name="Que T."/>
            <person name="Du C."/>
            <person name="Cheng J."/>
            <person name="Dai P."/>
            <person name="Han X."/>
            <person name="Huang E."/>
            <person name="Gao Y."/>
            <person name="Liu J."/>
            <person name="Shao H."/>
            <person name="Ye R."/>
            <person name="Li L."/>
            <person name="Wei W."/>
            <person name="Wang X."/>
            <person name="Wang C."/>
            <person name="Huo Q."/>
            <person name="Li W."/>
            <person name="Guo W."/>
            <person name="Chen H."/>
            <person name="Chen S."/>
            <person name="Zhou L."/>
            <person name="Zhou L."/>
            <person name="Ni X."/>
            <person name="Tian J."/>
            <person name="Zhou Y."/>
            <person name="Sheng Y."/>
            <person name="Liu T."/>
            <person name="Pan Y."/>
            <person name="Xia L."/>
            <person name="Li J."/>
            <person name="Zhao F."/>
            <person name="Cao W."/>
        </authorList>
    </citation>
    <scope>NUCLEOTIDE SEQUENCE</scope>
    <source>
        <strain evidence="1">Rmic-2018</strain>
        <tissue evidence="1">Larvae</tissue>
    </source>
</reference>
<reference evidence="1" key="1">
    <citation type="journal article" date="2020" name="Cell">
        <title>Large-Scale Comparative Analyses of Tick Genomes Elucidate Their Genetic Diversity and Vector Capacities.</title>
        <authorList>
            <consortium name="Tick Genome and Microbiome Consortium (TIGMIC)"/>
            <person name="Jia N."/>
            <person name="Wang J."/>
            <person name="Shi W."/>
            <person name="Du L."/>
            <person name="Sun Y."/>
            <person name="Zhan W."/>
            <person name="Jiang J.F."/>
            <person name="Wang Q."/>
            <person name="Zhang B."/>
            <person name="Ji P."/>
            <person name="Bell-Sakyi L."/>
            <person name="Cui X.M."/>
            <person name="Yuan T.T."/>
            <person name="Jiang B.G."/>
            <person name="Yang W.F."/>
            <person name="Lam T.T."/>
            <person name="Chang Q.C."/>
            <person name="Ding S.J."/>
            <person name="Wang X.J."/>
            <person name="Zhu J.G."/>
            <person name="Ruan X.D."/>
            <person name="Zhao L."/>
            <person name="Wei J.T."/>
            <person name="Ye R.Z."/>
            <person name="Que T.C."/>
            <person name="Du C.H."/>
            <person name="Zhou Y.H."/>
            <person name="Cheng J.X."/>
            <person name="Dai P.F."/>
            <person name="Guo W.B."/>
            <person name="Han X.H."/>
            <person name="Huang E.J."/>
            <person name="Li L.F."/>
            <person name="Wei W."/>
            <person name="Gao Y.C."/>
            <person name="Liu J.Z."/>
            <person name="Shao H.Z."/>
            <person name="Wang X."/>
            <person name="Wang C.C."/>
            <person name="Yang T.C."/>
            <person name="Huo Q.B."/>
            <person name="Li W."/>
            <person name="Chen H.Y."/>
            <person name="Chen S.E."/>
            <person name="Zhou L.G."/>
            <person name="Ni X.B."/>
            <person name="Tian J.H."/>
            <person name="Sheng Y."/>
            <person name="Liu T."/>
            <person name="Pan Y.S."/>
            <person name="Xia L.Y."/>
            <person name="Li J."/>
            <person name="Zhao F."/>
            <person name="Cao W.C."/>
        </authorList>
    </citation>
    <scope>NUCLEOTIDE SEQUENCE</scope>
    <source>
        <strain evidence="1">Rmic-2018</strain>
    </source>
</reference>
<dbReference type="GO" id="GO:0008418">
    <property type="term" value="F:protein-N-terminal asparagine amidohydrolase activity"/>
    <property type="evidence" value="ECO:0007669"/>
    <property type="project" value="InterPro"/>
</dbReference>
<evidence type="ECO:0000313" key="1">
    <source>
        <dbReference type="EMBL" id="KAH8036844.1"/>
    </source>
</evidence>
<dbReference type="VEuPathDB" id="VectorBase:LOC119180352"/>
<sequence length="182" mass="19879">MPLVINGAVVDQLPPDTRTLFETYPHFKEIAAALISQVPKVIGPLGLLYVHQREFAVTVPQDKNVSVLGTDEATTCTMAIIRHTGSGAVSLAHFDGSGLEQGVASMVRRVQELSLPIPEGRFEVYLVGGFLDRRGYSESLANQLLYALHKQPVNLHLVTACVCGEDQRSFLTKPVTLLILRT</sequence>
<dbReference type="EMBL" id="JABSTU010000002">
    <property type="protein sequence ID" value="KAH8036844.1"/>
    <property type="molecule type" value="Genomic_DNA"/>
</dbReference>
<proteinExistence type="predicted"/>
<gene>
    <name evidence="1" type="ORF">HPB51_006113</name>
</gene>
<evidence type="ECO:0000313" key="2">
    <source>
        <dbReference type="Proteomes" id="UP000821866"/>
    </source>
</evidence>
<dbReference type="AlphaFoldDB" id="A0A9J6ERP8"/>
<dbReference type="GO" id="GO:0006511">
    <property type="term" value="P:ubiquitin-dependent protein catabolic process"/>
    <property type="evidence" value="ECO:0007669"/>
    <property type="project" value="TreeGrafter"/>
</dbReference>
<protein>
    <submittedName>
        <fullName evidence="1">Uncharacterized protein</fullName>
    </submittedName>
</protein>
<dbReference type="Proteomes" id="UP000821866">
    <property type="component" value="Chromosome 10"/>
</dbReference>
<dbReference type="PANTHER" id="PTHR12498:SF0">
    <property type="entry name" value="PROTEIN N-TERMINAL ASPARAGINE AMIDOHYDROLASE"/>
    <property type="match status" value="1"/>
</dbReference>